<reference evidence="1" key="1">
    <citation type="submission" date="2013-04" db="EMBL/GenBank/DDBJ databases">
        <authorList>
            <person name="Qu J."/>
            <person name="Murali S.C."/>
            <person name="Bandaranaike D."/>
            <person name="Bellair M."/>
            <person name="Blankenburg K."/>
            <person name="Chao H."/>
            <person name="Dinh H."/>
            <person name="Doddapaneni H."/>
            <person name="Downs B."/>
            <person name="Dugan-Rocha S."/>
            <person name="Elkadiri S."/>
            <person name="Gnanaolivu R.D."/>
            <person name="Hernandez B."/>
            <person name="Javaid M."/>
            <person name="Jayaseelan J.C."/>
            <person name="Lee S."/>
            <person name="Li M."/>
            <person name="Ming W."/>
            <person name="Munidasa M."/>
            <person name="Muniz J."/>
            <person name="Nguyen L."/>
            <person name="Ongeri F."/>
            <person name="Osuji N."/>
            <person name="Pu L.-L."/>
            <person name="Puazo M."/>
            <person name="Qu C."/>
            <person name="Quiroz J."/>
            <person name="Raj R."/>
            <person name="Weissenberger G."/>
            <person name="Xin Y."/>
            <person name="Zou X."/>
            <person name="Han Y."/>
            <person name="Richards S."/>
            <person name="Worley K."/>
            <person name="Muzny D."/>
            <person name="Gibbs R."/>
        </authorList>
    </citation>
    <scope>NUCLEOTIDE SEQUENCE</scope>
    <source>
        <strain evidence="1">Sampled in the wild</strain>
    </source>
</reference>
<name>A0A8K0K4M2_LADFU</name>
<dbReference type="EMBL" id="KZ308343">
    <property type="protein sequence ID" value="KAG8227843.1"/>
    <property type="molecule type" value="Genomic_DNA"/>
</dbReference>
<protein>
    <submittedName>
        <fullName evidence="1">Uncharacterized protein</fullName>
    </submittedName>
</protein>
<evidence type="ECO:0000313" key="2">
    <source>
        <dbReference type="Proteomes" id="UP000792457"/>
    </source>
</evidence>
<gene>
    <name evidence="1" type="ORF">J437_LFUL008487</name>
</gene>
<comment type="caution">
    <text evidence="1">The sequence shown here is derived from an EMBL/GenBank/DDBJ whole genome shotgun (WGS) entry which is preliminary data.</text>
</comment>
<dbReference type="InterPro" id="IPR036397">
    <property type="entry name" value="RNaseH_sf"/>
</dbReference>
<dbReference type="OrthoDB" id="7554941at2759"/>
<sequence>MAERIENPAKCEVRSHCHSQSLWRQCNERIFSEEKVHQGRTSVHDEERSGRPSLVTEELKAKIKEKIQENLAQSDFHFFPKLKEFLGEKRFGNDEELKEAVTSWIRSLAVLEYNIGIEKLVPR</sequence>
<dbReference type="PANTHER" id="PTHR46060:SF1">
    <property type="entry name" value="MARINER MOS1 TRANSPOSASE-LIKE PROTEIN"/>
    <property type="match status" value="1"/>
</dbReference>
<dbReference type="GO" id="GO:0003676">
    <property type="term" value="F:nucleic acid binding"/>
    <property type="evidence" value="ECO:0007669"/>
    <property type="project" value="InterPro"/>
</dbReference>
<accession>A0A8K0K4M2</accession>
<organism evidence="1 2">
    <name type="scientific">Ladona fulva</name>
    <name type="common">Scarce chaser dragonfly</name>
    <name type="synonym">Libellula fulva</name>
    <dbReference type="NCBI Taxonomy" id="123851"/>
    <lineage>
        <taxon>Eukaryota</taxon>
        <taxon>Metazoa</taxon>
        <taxon>Ecdysozoa</taxon>
        <taxon>Arthropoda</taxon>
        <taxon>Hexapoda</taxon>
        <taxon>Insecta</taxon>
        <taxon>Pterygota</taxon>
        <taxon>Palaeoptera</taxon>
        <taxon>Odonata</taxon>
        <taxon>Epiprocta</taxon>
        <taxon>Anisoptera</taxon>
        <taxon>Libelluloidea</taxon>
        <taxon>Libellulidae</taxon>
        <taxon>Ladona</taxon>
    </lineage>
</organism>
<dbReference type="Gene3D" id="3.30.420.10">
    <property type="entry name" value="Ribonuclease H-like superfamily/Ribonuclease H"/>
    <property type="match status" value="1"/>
</dbReference>
<proteinExistence type="predicted"/>
<dbReference type="InterPro" id="IPR052709">
    <property type="entry name" value="Transposase-MT_Hybrid"/>
</dbReference>
<keyword evidence="2" id="KW-1185">Reference proteome</keyword>
<reference evidence="1" key="2">
    <citation type="submission" date="2017-10" db="EMBL/GenBank/DDBJ databases">
        <title>Ladona fulva Genome sequencing and assembly.</title>
        <authorList>
            <person name="Murali S."/>
            <person name="Richards S."/>
            <person name="Bandaranaike D."/>
            <person name="Bellair M."/>
            <person name="Blankenburg K."/>
            <person name="Chao H."/>
            <person name="Dinh H."/>
            <person name="Doddapaneni H."/>
            <person name="Dugan-Rocha S."/>
            <person name="Elkadiri S."/>
            <person name="Gnanaolivu R."/>
            <person name="Hernandez B."/>
            <person name="Skinner E."/>
            <person name="Javaid M."/>
            <person name="Lee S."/>
            <person name="Li M."/>
            <person name="Ming W."/>
            <person name="Munidasa M."/>
            <person name="Muniz J."/>
            <person name="Nguyen L."/>
            <person name="Hughes D."/>
            <person name="Osuji N."/>
            <person name="Pu L.-L."/>
            <person name="Puazo M."/>
            <person name="Qu C."/>
            <person name="Quiroz J."/>
            <person name="Raj R."/>
            <person name="Weissenberger G."/>
            <person name="Xin Y."/>
            <person name="Zou X."/>
            <person name="Han Y."/>
            <person name="Worley K."/>
            <person name="Muzny D."/>
            <person name="Gibbs R."/>
        </authorList>
    </citation>
    <scope>NUCLEOTIDE SEQUENCE</scope>
    <source>
        <strain evidence="1">Sampled in the wild</strain>
    </source>
</reference>
<evidence type="ECO:0000313" key="1">
    <source>
        <dbReference type="EMBL" id="KAG8227843.1"/>
    </source>
</evidence>
<dbReference type="Proteomes" id="UP000792457">
    <property type="component" value="Unassembled WGS sequence"/>
</dbReference>
<dbReference type="PANTHER" id="PTHR46060">
    <property type="entry name" value="MARINER MOS1 TRANSPOSASE-LIKE PROTEIN"/>
    <property type="match status" value="1"/>
</dbReference>
<dbReference type="AlphaFoldDB" id="A0A8K0K4M2"/>